<protein>
    <submittedName>
        <fullName evidence="2">Uncharacterized protein</fullName>
    </submittedName>
</protein>
<dbReference type="Proteomes" id="UP000377595">
    <property type="component" value="Unassembled WGS sequence"/>
</dbReference>
<keyword evidence="1" id="KW-1133">Transmembrane helix</keyword>
<comment type="caution">
    <text evidence="2">The sequence shown here is derived from an EMBL/GenBank/DDBJ whole genome shotgun (WGS) entry which is preliminary data.</text>
</comment>
<evidence type="ECO:0000256" key="1">
    <source>
        <dbReference type="SAM" id="Phobius"/>
    </source>
</evidence>
<keyword evidence="1" id="KW-0812">Transmembrane</keyword>
<reference evidence="2 3" key="1">
    <citation type="submission" date="2019-10" db="EMBL/GenBank/DDBJ databases">
        <title>Whole genome shotgun sequence of Acrocarpospora pleiomorpha NBRC 16267.</title>
        <authorList>
            <person name="Ichikawa N."/>
            <person name="Kimura A."/>
            <person name="Kitahashi Y."/>
            <person name="Komaki H."/>
            <person name="Oguchi A."/>
        </authorList>
    </citation>
    <scope>NUCLEOTIDE SEQUENCE [LARGE SCALE GENOMIC DNA]</scope>
    <source>
        <strain evidence="2 3">NBRC 16267</strain>
    </source>
</reference>
<dbReference type="EMBL" id="BLAF01000017">
    <property type="protein sequence ID" value="GES20531.1"/>
    <property type="molecule type" value="Genomic_DNA"/>
</dbReference>
<name>A0A5M3XLK5_9ACTN</name>
<evidence type="ECO:0000313" key="3">
    <source>
        <dbReference type="Proteomes" id="UP000377595"/>
    </source>
</evidence>
<feature type="transmembrane region" description="Helical" evidence="1">
    <location>
        <begin position="72"/>
        <end position="88"/>
    </location>
</feature>
<proteinExistence type="predicted"/>
<keyword evidence="1" id="KW-0472">Membrane</keyword>
<feature type="transmembrane region" description="Helical" evidence="1">
    <location>
        <begin position="47"/>
        <end position="66"/>
    </location>
</feature>
<dbReference type="AlphaFoldDB" id="A0A5M3XLK5"/>
<accession>A0A5M3XLK5</accession>
<sequence length="90" mass="10470">MSKEVARASRTRLEDHGYDGMPVMITERPTWSEVRSTDVRFGYKIQLWWSAIMWPFRFLAIAFLVITEKWHVFLIVAVSVASLILVAANR</sequence>
<organism evidence="2 3">
    <name type="scientific">Acrocarpospora pleiomorpha</name>
    <dbReference type="NCBI Taxonomy" id="90975"/>
    <lineage>
        <taxon>Bacteria</taxon>
        <taxon>Bacillati</taxon>
        <taxon>Actinomycetota</taxon>
        <taxon>Actinomycetes</taxon>
        <taxon>Streptosporangiales</taxon>
        <taxon>Streptosporangiaceae</taxon>
        <taxon>Acrocarpospora</taxon>
    </lineage>
</organism>
<evidence type="ECO:0000313" key="2">
    <source>
        <dbReference type="EMBL" id="GES20531.1"/>
    </source>
</evidence>
<keyword evidence="3" id="KW-1185">Reference proteome</keyword>
<gene>
    <name evidence="2" type="ORF">Aple_034270</name>
</gene>
<dbReference type="RefSeq" id="WP_155345573.1">
    <property type="nucleotide sequence ID" value="NZ_BAAAHM010000025.1"/>
</dbReference>